<accession>A0A2P6V794</accession>
<dbReference type="Gene3D" id="6.10.140.2220">
    <property type="match status" value="1"/>
</dbReference>
<name>A0A2P6V794_9CHLO</name>
<feature type="zinc finger region" description="C3H1-type" evidence="6">
    <location>
        <begin position="135"/>
        <end position="160"/>
    </location>
</feature>
<feature type="domain" description="C3H1-type" evidence="8">
    <location>
        <begin position="135"/>
        <end position="160"/>
    </location>
</feature>
<evidence type="ECO:0000256" key="1">
    <source>
        <dbReference type="ARBA" id="ARBA00007558"/>
    </source>
</evidence>
<sequence length="1290" mass="131952">MPLVRSGTSRGTAAIVTWSGDWKCGCGTSNKLWDTCPSCGQASPCREWVRGNCMLPKCRFPHPAFKIPDHLPKPADPIANPPAAAAKQKAAAQAAAAALAAEAAGPKEMAIVTWLGHWQCDCGKVHKLWDSCKCGQAPPCREWVRGQCSISKCRFPHPPFAIPANLPKPDDPIANPTLEQLQWSKEHLATSPGTAPPPKPVAVAATANGKPSSGESTPVGAGSSPGSEVAVAANGAPAEKAAAAPPPSAIMQPGVSFRQALLKSQQAQAEAAAAAAAAAAPPPPPPSSSEAEAPPAPSAMLPPPPPPPPPLEAAAAPPPPPVQVSPRAGALSSAEQQAVLSPRSLAAAHGQMLQQPAPPPAGLAQQQQQNGLSAADPVTAAPLSARGDPQVTPALGGGWNPLGGGSGSSLLGAVAAAAPTSAAGPAAAPPPAPQPVPQPAAPVPTQQLTPAQQQAALAALGGPGAPGGSSNLMGTLASPTAAAASQQMQAGNAANQQAYSLQQALQQMALQQAAAHKAQQQAAAAAQQQQAAAVAAPKPLRAIAHTLLEGGLMDPAFYHALGQVDFLPDGHYQQDSITLEDQQRRMELFNAAVDSYIAAGVDRRSMLEIECAAKIGLSGGPLYYRCATCGNPMSERMRPSWCPGCKATPFCSQECHRVLYAQHRAVCSSMLTKPLLPSQIALRMAVEVHTVHGASGASLQQAVLRQMGAVQRSYQAAAQAAAAAGVVDDGGTAAQAAAPRLSLSRLRQEGLSQLQATFLPSGFPATVAPGYLRNTLWQAAHHCAGSANGVLASTFLLYAVGLGAGAVPTAGALNWVLKDGLGQLGTLLFGKTIAHRFDVSSRAWYLLASAKLNVAMGLEICTILLPQYFLPIGALANAIKGLSWMAGGSTKSVFKVSFAADNNFGDISAKATSQTIFSSVLGTAVGVTLASQIGQSVGLALTAYSGLAALHMWTGYQAVRCVPLATLNPSRLELLVQQYLEQQQQYQEQHQLHVGQQHGEQQHGEQHGEQQRRGRVRWLPGHSASAAAAEGSEAEGRTRYSTGGSSGSGGGSSGSRTGVRLPTPAELAPADTIFHRPWVCVGTPLPKLVRLHGGQLGELLQQQLGQQAGAAGAATDLRQSEQQQPGQRRQDQAQQQQQPAGGGEGRGPAGQRHMLVPAGGNMHLLLHEQASATDIILGFLHAFVLQHGTSGSISSAAARCGIFSGGGGRTAAAAAVARGTGAGESLPASSSGSSGSSGSGGSGGSGSAEELRGSLAEARRLLPGLLEALEAAGWDDENVVLEAKRRRVTW</sequence>
<gene>
    <name evidence="10" type="ORF">C2E20_6646</name>
</gene>
<comment type="caution">
    <text evidence="10">The sequence shown here is derived from an EMBL/GenBank/DDBJ whole genome shotgun (WGS) entry which is preliminary data.</text>
</comment>
<feature type="compositionally biased region" description="Pro residues" evidence="7">
    <location>
        <begin position="427"/>
        <end position="442"/>
    </location>
</feature>
<feature type="compositionally biased region" description="Gly residues" evidence="7">
    <location>
        <begin position="1044"/>
        <end position="1053"/>
    </location>
</feature>
<dbReference type="Pfam" id="PF04884">
    <property type="entry name" value="UVB_sens_prot"/>
    <property type="match status" value="1"/>
</dbReference>
<keyword evidence="3 5" id="KW-0863">Zinc-finger</keyword>
<dbReference type="PANTHER" id="PTHR12770">
    <property type="entry name" value="RUS1 FAMILY PROTEIN C16ORF58"/>
    <property type="match status" value="1"/>
</dbReference>
<dbReference type="InterPro" id="IPR002893">
    <property type="entry name" value="Znf_MYND"/>
</dbReference>
<evidence type="ECO:0000256" key="7">
    <source>
        <dbReference type="SAM" id="MobiDB-lite"/>
    </source>
</evidence>
<dbReference type="PROSITE" id="PS50103">
    <property type="entry name" value="ZF_C3H1"/>
    <property type="match status" value="2"/>
</dbReference>
<dbReference type="EMBL" id="LHPF02000023">
    <property type="protein sequence ID" value="PSC69952.1"/>
    <property type="molecule type" value="Genomic_DNA"/>
</dbReference>
<evidence type="ECO:0000256" key="4">
    <source>
        <dbReference type="ARBA" id="ARBA00022833"/>
    </source>
</evidence>
<evidence type="ECO:0000256" key="2">
    <source>
        <dbReference type="ARBA" id="ARBA00022723"/>
    </source>
</evidence>
<feature type="region of interest" description="Disordered" evidence="7">
    <location>
        <begin position="421"/>
        <end position="473"/>
    </location>
</feature>
<feature type="region of interest" description="Disordered" evidence="7">
    <location>
        <begin position="188"/>
        <end position="247"/>
    </location>
</feature>
<feature type="domain" description="MYND-type" evidence="9">
    <location>
        <begin position="626"/>
        <end position="667"/>
    </location>
</feature>
<dbReference type="PANTHER" id="PTHR12770:SF22">
    <property type="entry name" value="PROTEIN ROOT UVB SENSITIVE 1, CHLOROPLASTIC"/>
    <property type="match status" value="1"/>
</dbReference>
<comment type="similarity">
    <text evidence="1">Belongs to the RUS1 family.</text>
</comment>
<protein>
    <submittedName>
        <fullName evidence="10">Root UVB sensitive chloroplastic</fullName>
    </submittedName>
</protein>
<feature type="compositionally biased region" description="Basic and acidic residues" evidence="7">
    <location>
        <begin position="1000"/>
        <end position="1012"/>
    </location>
</feature>
<evidence type="ECO:0000259" key="8">
    <source>
        <dbReference type="PROSITE" id="PS50103"/>
    </source>
</evidence>
<evidence type="ECO:0000259" key="9">
    <source>
        <dbReference type="PROSITE" id="PS50865"/>
    </source>
</evidence>
<dbReference type="InterPro" id="IPR000571">
    <property type="entry name" value="Znf_CCCH"/>
</dbReference>
<dbReference type="Proteomes" id="UP000239649">
    <property type="component" value="Unassembled WGS sequence"/>
</dbReference>
<feature type="compositionally biased region" description="Low complexity" evidence="7">
    <location>
        <begin position="230"/>
        <end position="247"/>
    </location>
</feature>
<feature type="region of interest" description="Disordered" evidence="7">
    <location>
        <begin position="1222"/>
        <end position="1251"/>
    </location>
</feature>
<organism evidence="10 11">
    <name type="scientific">Micractinium conductrix</name>
    <dbReference type="NCBI Taxonomy" id="554055"/>
    <lineage>
        <taxon>Eukaryota</taxon>
        <taxon>Viridiplantae</taxon>
        <taxon>Chlorophyta</taxon>
        <taxon>core chlorophytes</taxon>
        <taxon>Trebouxiophyceae</taxon>
        <taxon>Chlorellales</taxon>
        <taxon>Chlorellaceae</taxon>
        <taxon>Chlorella clade</taxon>
        <taxon>Micractinium</taxon>
    </lineage>
</organism>
<keyword evidence="4 6" id="KW-0862">Zinc</keyword>
<evidence type="ECO:0000256" key="6">
    <source>
        <dbReference type="PROSITE-ProRule" id="PRU00723"/>
    </source>
</evidence>
<dbReference type="Gene3D" id="3.30.1370.210">
    <property type="match status" value="1"/>
</dbReference>
<feature type="region of interest" description="Disordered" evidence="7">
    <location>
        <begin position="272"/>
        <end position="400"/>
    </location>
</feature>
<feature type="compositionally biased region" description="Low complexity" evidence="7">
    <location>
        <begin position="989"/>
        <end position="999"/>
    </location>
</feature>
<keyword evidence="2 6" id="KW-0479">Metal-binding</keyword>
<feature type="region of interest" description="Disordered" evidence="7">
    <location>
        <begin position="989"/>
        <end position="1062"/>
    </location>
</feature>
<feature type="region of interest" description="Disordered" evidence="7">
    <location>
        <begin position="1110"/>
        <end position="1155"/>
    </location>
</feature>
<proteinExistence type="inferred from homology"/>
<feature type="compositionally biased region" description="Gly residues" evidence="7">
    <location>
        <begin position="1235"/>
        <end position="1246"/>
    </location>
</feature>
<feature type="domain" description="C3H1-type" evidence="8">
    <location>
        <begin position="44"/>
        <end position="65"/>
    </location>
</feature>
<dbReference type="PROSITE" id="PS01360">
    <property type="entry name" value="ZF_MYND_1"/>
    <property type="match status" value="1"/>
</dbReference>
<reference evidence="10 11" key="1">
    <citation type="journal article" date="2018" name="Plant J.">
        <title>Genome sequences of Chlorella sorokiniana UTEX 1602 and Micractinium conductrix SAG 241.80: implications to maltose excretion by a green alga.</title>
        <authorList>
            <person name="Arriola M.B."/>
            <person name="Velmurugan N."/>
            <person name="Zhang Y."/>
            <person name="Plunkett M.H."/>
            <person name="Hondzo H."/>
            <person name="Barney B.M."/>
        </authorList>
    </citation>
    <scope>NUCLEOTIDE SEQUENCE [LARGE SCALE GENOMIC DNA]</scope>
    <source>
        <strain evidence="10 11">SAG 241.80</strain>
    </source>
</reference>
<dbReference type="OrthoDB" id="432970at2759"/>
<dbReference type="InterPro" id="IPR054549">
    <property type="entry name" value="UVB_sens_RUS_dom"/>
</dbReference>
<dbReference type="GO" id="GO:0008270">
    <property type="term" value="F:zinc ion binding"/>
    <property type="evidence" value="ECO:0007669"/>
    <property type="project" value="UniProtKB-KW"/>
</dbReference>
<feature type="compositionally biased region" description="Low complexity" evidence="7">
    <location>
        <begin position="362"/>
        <end position="372"/>
    </location>
</feature>
<feature type="compositionally biased region" description="Low complexity" evidence="7">
    <location>
        <begin position="443"/>
        <end position="460"/>
    </location>
</feature>
<feature type="compositionally biased region" description="Pro residues" evidence="7">
    <location>
        <begin position="294"/>
        <end position="323"/>
    </location>
</feature>
<feature type="compositionally biased region" description="Low complexity" evidence="7">
    <location>
        <begin position="1222"/>
        <end position="1234"/>
    </location>
</feature>
<evidence type="ECO:0000313" key="10">
    <source>
        <dbReference type="EMBL" id="PSC69952.1"/>
    </source>
</evidence>
<evidence type="ECO:0000313" key="11">
    <source>
        <dbReference type="Proteomes" id="UP000239649"/>
    </source>
</evidence>
<dbReference type="InterPro" id="IPR006968">
    <property type="entry name" value="RUS_fam"/>
</dbReference>
<feature type="compositionally biased region" description="Low complexity" evidence="7">
    <location>
        <begin position="1110"/>
        <end position="1139"/>
    </location>
</feature>
<keyword evidence="11" id="KW-1185">Reference proteome</keyword>
<evidence type="ECO:0000256" key="3">
    <source>
        <dbReference type="ARBA" id="ARBA00022771"/>
    </source>
</evidence>
<dbReference type="SUPFAM" id="SSF144232">
    <property type="entry name" value="HIT/MYND zinc finger-like"/>
    <property type="match status" value="1"/>
</dbReference>
<feature type="zinc finger region" description="C3H1-type" evidence="6">
    <location>
        <begin position="44"/>
        <end position="65"/>
    </location>
</feature>
<evidence type="ECO:0000256" key="5">
    <source>
        <dbReference type="PROSITE-ProRule" id="PRU00134"/>
    </source>
</evidence>
<dbReference type="PROSITE" id="PS50865">
    <property type="entry name" value="ZF_MYND_2"/>
    <property type="match status" value="1"/>
</dbReference>